<dbReference type="EMBL" id="QRDY01000004">
    <property type="protein sequence ID" value="RED63324.1"/>
    <property type="molecule type" value="Genomic_DNA"/>
</dbReference>
<evidence type="ECO:0000313" key="2">
    <source>
        <dbReference type="EMBL" id="RED63324.1"/>
    </source>
</evidence>
<proteinExistence type="predicted"/>
<evidence type="ECO:0000259" key="1">
    <source>
        <dbReference type="Pfam" id="PF24722"/>
    </source>
</evidence>
<sequence length="122" mass="14272">MSNKSEEFLRKMLDFLPSTEVEYRESIAYHGEVLDTIIIELVFMPKIIELLIEDRNINLLESIFKYFEEVSKSKDFHLKSIYKTTTLEIFGNDKSILRTAQKYMGAKTMQLQIEADIALGRI</sequence>
<dbReference type="InterPro" id="IPR056091">
    <property type="entry name" value="DUF7674"/>
</dbReference>
<dbReference type="Pfam" id="PF24722">
    <property type="entry name" value="DUF7674"/>
    <property type="match status" value="1"/>
</dbReference>
<feature type="domain" description="DUF7674" evidence="1">
    <location>
        <begin position="11"/>
        <end position="113"/>
    </location>
</feature>
<dbReference type="Proteomes" id="UP000256869">
    <property type="component" value="Unassembled WGS sequence"/>
</dbReference>
<gene>
    <name evidence="2" type="ORF">DFP95_104319</name>
</gene>
<accession>A0A3D9INH6</accession>
<dbReference type="AlphaFoldDB" id="A0A3D9INH6"/>
<dbReference type="OrthoDB" id="2613805at2"/>
<dbReference type="RefSeq" id="WP_115992597.1">
    <property type="nucleotide sequence ID" value="NZ_QRDY01000004.1"/>
</dbReference>
<name>A0A3D9INH6_9BACL</name>
<protein>
    <recommendedName>
        <fullName evidence="1">DUF7674 domain-containing protein</fullName>
    </recommendedName>
</protein>
<keyword evidence="3" id="KW-1185">Reference proteome</keyword>
<comment type="caution">
    <text evidence="2">The sequence shown here is derived from an EMBL/GenBank/DDBJ whole genome shotgun (WGS) entry which is preliminary data.</text>
</comment>
<organism evidence="2 3">
    <name type="scientific">Cohnella lupini</name>
    <dbReference type="NCBI Taxonomy" id="1294267"/>
    <lineage>
        <taxon>Bacteria</taxon>
        <taxon>Bacillati</taxon>
        <taxon>Bacillota</taxon>
        <taxon>Bacilli</taxon>
        <taxon>Bacillales</taxon>
        <taxon>Paenibacillaceae</taxon>
        <taxon>Cohnella</taxon>
    </lineage>
</organism>
<reference evidence="2 3" key="1">
    <citation type="submission" date="2018-07" db="EMBL/GenBank/DDBJ databases">
        <title>Genomic Encyclopedia of Type Strains, Phase III (KMG-III): the genomes of soil and plant-associated and newly described type strains.</title>
        <authorList>
            <person name="Whitman W."/>
        </authorList>
    </citation>
    <scope>NUCLEOTIDE SEQUENCE [LARGE SCALE GENOMIC DNA]</scope>
    <source>
        <strain evidence="2 3">CECT 8236</strain>
    </source>
</reference>
<evidence type="ECO:0000313" key="3">
    <source>
        <dbReference type="Proteomes" id="UP000256869"/>
    </source>
</evidence>